<dbReference type="InterPro" id="IPR042262">
    <property type="entry name" value="CN_hydtase_beta_C"/>
</dbReference>
<gene>
    <name evidence="2" type="ORF">SAMN05660209_00214</name>
</gene>
<dbReference type="Gene3D" id="1.10.472.20">
    <property type="entry name" value="Nitrile hydratase, beta subunit"/>
    <property type="match status" value="1"/>
</dbReference>
<feature type="domain" description="Nitrile hydratase beta subunit-like N-terminal" evidence="1">
    <location>
        <begin position="1"/>
        <end position="92"/>
    </location>
</feature>
<dbReference type="EMBL" id="FNOT01000001">
    <property type="protein sequence ID" value="SDX34103.1"/>
    <property type="molecule type" value="Genomic_DNA"/>
</dbReference>
<name>A0A1H3AWU1_9ACTN</name>
<keyword evidence="3" id="KW-1185">Reference proteome</keyword>
<sequence>MSRINDVGGMVGFPAIAEEPDEPAFHADWEAHVLALNAALIRRGVYNLDEFRDAIERMEPAAYLSSSYYEKWFTAITTLLVEKGVATPEELAVPGTDPGG</sequence>
<evidence type="ECO:0000313" key="2">
    <source>
        <dbReference type="EMBL" id="SDX34103.1"/>
    </source>
</evidence>
<protein>
    <submittedName>
        <fullName evidence="2">Nitrile hydratase beta subunit</fullName>
    </submittedName>
</protein>
<organism evidence="2 3">
    <name type="scientific">Geodermatophilus africanus</name>
    <dbReference type="NCBI Taxonomy" id="1137993"/>
    <lineage>
        <taxon>Bacteria</taxon>
        <taxon>Bacillati</taxon>
        <taxon>Actinomycetota</taxon>
        <taxon>Actinomycetes</taxon>
        <taxon>Geodermatophilales</taxon>
        <taxon>Geodermatophilaceae</taxon>
        <taxon>Geodermatophilus</taxon>
    </lineage>
</organism>
<evidence type="ECO:0000313" key="3">
    <source>
        <dbReference type="Proteomes" id="UP000198921"/>
    </source>
</evidence>
<proteinExistence type="predicted"/>
<reference evidence="3" key="1">
    <citation type="submission" date="2016-10" db="EMBL/GenBank/DDBJ databases">
        <authorList>
            <person name="Varghese N."/>
            <person name="Submissions S."/>
        </authorList>
    </citation>
    <scope>NUCLEOTIDE SEQUENCE [LARGE SCALE GENOMIC DNA]</scope>
    <source>
        <strain evidence="3">DSM 45422</strain>
    </source>
</reference>
<dbReference type="AlphaFoldDB" id="A0A1H3AWU1"/>
<dbReference type="RefSeq" id="WP_091150548.1">
    <property type="nucleotide sequence ID" value="NZ_FNOT01000001.1"/>
</dbReference>
<accession>A0A1H3AWU1</accession>
<dbReference type="OrthoDB" id="3478924at2"/>
<dbReference type="InterPro" id="IPR049054">
    <property type="entry name" value="CN_hydtase_beta-like_N"/>
</dbReference>
<dbReference type="STRING" id="1137993.SAMN05660209_00214"/>
<dbReference type="Pfam" id="PF21006">
    <property type="entry name" value="NHase_beta_N"/>
    <property type="match status" value="1"/>
</dbReference>
<evidence type="ECO:0000259" key="1">
    <source>
        <dbReference type="Pfam" id="PF21006"/>
    </source>
</evidence>
<dbReference type="Proteomes" id="UP000198921">
    <property type="component" value="Unassembled WGS sequence"/>
</dbReference>
<dbReference type="SUPFAM" id="SSF50090">
    <property type="entry name" value="Electron transport accessory proteins"/>
    <property type="match status" value="1"/>
</dbReference>
<dbReference type="InterPro" id="IPR008990">
    <property type="entry name" value="Elect_transpt_acc-like_dom_sf"/>
</dbReference>